<protein>
    <submittedName>
        <fullName evidence="2">Uncharacterized protein</fullName>
    </submittedName>
</protein>
<accession>A0ABQ7D2X2</accession>
<dbReference type="PANTHER" id="PTHR32254">
    <property type="entry name" value="EXPRESSED PROTEIN"/>
    <property type="match status" value="1"/>
</dbReference>
<dbReference type="Pfam" id="PF06364">
    <property type="entry name" value="DUF1068"/>
    <property type="match status" value="1"/>
</dbReference>
<dbReference type="PANTHER" id="PTHR32254:SF3">
    <property type="entry name" value="EXPRESSED PROTEIN-RELATED"/>
    <property type="match status" value="1"/>
</dbReference>
<keyword evidence="3" id="KW-1185">Reference proteome</keyword>
<comment type="caution">
    <text evidence="2">The sequence shown here is derived from an EMBL/GenBank/DDBJ whole genome shotgun (WGS) entry which is preliminary data.</text>
</comment>
<feature type="region of interest" description="Disordered" evidence="1">
    <location>
        <begin position="64"/>
        <end position="83"/>
    </location>
</feature>
<name>A0ABQ7D2X2_BRACR</name>
<dbReference type="EMBL" id="QGKV02000759">
    <property type="protein sequence ID" value="KAF3565339.1"/>
    <property type="molecule type" value="Genomic_DNA"/>
</dbReference>
<organism evidence="2 3">
    <name type="scientific">Brassica cretica</name>
    <name type="common">Mustard</name>
    <dbReference type="NCBI Taxonomy" id="69181"/>
    <lineage>
        <taxon>Eukaryota</taxon>
        <taxon>Viridiplantae</taxon>
        <taxon>Streptophyta</taxon>
        <taxon>Embryophyta</taxon>
        <taxon>Tracheophyta</taxon>
        <taxon>Spermatophyta</taxon>
        <taxon>Magnoliopsida</taxon>
        <taxon>eudicotyledons</taxon>
        <taxon>Gunneridae</taxon>
        <taxon>Pentapetalae</taxon>
        <taxon>rosids</taxon>
        <taxon>malvids</taxon>
        <taxon>Brassicales</taxon>
        <taxon>Brassicaceae</taxon>
        <taxon>Brassiceae</taxon>
        <taxon>Brassica</taxon>
    </lineage>
</organism>
<evidence type="ECO:0000313" key="2">
    <source>
        <dbReference type="EMBL" id="KAF3565339.1"/>
    </source>
</evidence>
<sequence length="232" mass="25560">MSPSASSSSATATIVEDLKQETEKQFVDLLTEEPKLQDAVSDEHRPHMDVTLAEAKRAASQYQKEAGKCNAGEESSASRLGRIPSTWENRSKVEGIVDEFGVPGRTNPRSAEFQPAWVFANGMFGLVFLSSVYRRKASKNLMGINILVIAEYADEFRLLQRSQPPKSRVRVLLRLSRPVTFFFLLRPKCGSVAPTVRLCDPDSYIRSICIAAVSAISSQCTNHSGIVTFSGD</sequence>
<dbReference type="InterPro" id="IPR010471">
    <property type="entry name" value="DUF1068"/>
</dbReference>
<evidence type="ECO:0000256" key="1">
    <source>
        <dbReference type="SAM" id="MobiDB-lite"/>
    </source>
</evidence>
<dbReference type="Proteomes" id="UP000266723">
    <property type="component" value="Unassembled WGS sequence"/>
</dbReference>
<proteinExistence type="predicted"/>
<reference evidence="2 3" key="1">
    <citation type="journal article" date="2020" name="BMC Genomics">
        <title>Intraspecific diversification of the crop wild relative Brassica cretica Lam. using demographic model selection.</title>
        <authorList>
            <person name="Kioukis A."/>
            <person name="Michalopoulou V.A."/>
            <person name="Briers L."/>
            <person name="Pirintsos S."/>
            <person name="Studholme D.J."/>
            <person name="Pavlidis P."/>
            <person name="Sarris P.F."/>
        </authorList>
    </citation>
    <scope>NUCLEOTIDE SEQUENCE [LARGE SCALE GENOMIC DNA]</scope>
    <source>
        <strain evidence="3">cv. PFS-1207/04</strain>
    </source>
</reference>
<evidence type="ECO:0000313" key="3">
    <source>
        <dbReference type="Proteomes" id="UP000266723"/>
    </source>
</evidence>
<gene>
    <name evidence="2" type="ORF">DY000_02016931</name>
</gene>